<accession>A0A6A6TC21</accession>
<evidence type="ECO:0000313" key="3">
    <source>
        <dbReference type="EMBL" id="KAF2656423.1"/>
    </source>
</evidence>
<keyword evidence="2" id="KW-0812">Transmembrane</keyword>
<feature type="region of interest" description="Disordered" evidence="1">
    <location>
        <begin position="48"/>
        <end position="76"/>
    </location>
</feature>
<dbReference type="AlphaFoldDB" id="A0A6A6TC21"/>
<reference evidence="3" key="1">
    <citation type="journal article" date="2020" name="Stud. Mycol.">
        <title>101 Dothideomycetes genomes: a test case for predicting lifestyles and emergence of pathogens.</title>
        <authorList>
            <person name="Haridas S."/>
            <person name="Albert R."/>
            <person name="Binder M."/>
            <person name="Bloem J."/>
            <person name="Labutti K."/>
            <person name="Salamov A."/>
            <person name="Andreopoulos B."/>
            <person name="Baker S."/>
            <person name="Barry K."/>
            <person name="Bills G."/>
            <person name="Bluhm B."/>
            <person name="Cannon C."/>
            <person name="Castanera R."/>
            <person name="Culley D."/>
            <person name="Daum C."/>
            <person name="Ezra D."/>
            <person name="Gonzalez J."/>
            <person name="Henrissat B."/>
            <person name="Kuo A."/>
            <person name="Liang C."/>
            <person name="Lipzen A."/>
            <person name="Lutzoni F."/>
            <person name="Magnuson J."/>
            <person name="Mondo S."/>
            <person name="Nolan M."/>
            <person name="Ohm R."/>
            <person name="Pangilinan J."/>
            <person name="Park H.-J."/>
            <person name="Ramirez L."/>
            <person name="Alfaro M."/>
            <person name="Sun H."/>
            <person name="Tritt A."/>
            <person name="Yoshinaga Y."/>
            <person name="Zwiers L.-H."/>
            <person name="Turgeon B."/>
            <person name="Goodwin S."/>
            <person name="Spatafora J."/>
            <person name="Crous P."/>
            <person name="Grigoriev I."/>
        </authorList>
    </citation>
    <scope>NUCLEOTIDE SEQUENCE</scope>
    <source>
        <strain evidence="3">CBS 122681</strain>
    </source>
</reference>
<evidence type="ECO:0000256" key="2">
    <source>
        <dbReference type="SAM" id="Phobius"/>
    </source>
</evidence>
<proteinExistence type="predicted"/>
<evidence type="ECO:0000313" key="4">
    <source>
        <dbReference type="Proteomes" id="UP000799324"/>
    </source>
</evidence>
<feature type="compositionally biased region" description="Polar residues" evidence="1">
    <location>
        <begin position="48"/>
        <end position="61"/>
    </location>
</feature>
<feature type="transmembrane region" description="Helical" evidence="2">
    <location>
        <begin position="116"/>
        <end position="140"/>
    </location>
</feature>
<keyword evidence="2" id="KW-1133">Transmembrane helix</keyword>
<protein>
    <submittedName>
        <fullName evidence="3">Uncharacterized protein</fullName>
    </submittedName>
</protein>
<name>A0A6A6TC21_9PLEO</name>
<feature type="compositionally biased region" description="Polar residues" evidence="1">
    <location>
        <begin position="67"/>
        <end position="76"/>
    </location>
</feature>
<organism evidence="3 4">
    <name type="scientific">Lophiostoma macrostomum CBS 122681</name>
    <dbReference type="NCBI Taxonomy" id="1314788"/>
    <lineage>
        <taxon>Eukaryota</taxon>
        <taxon>Fungi</taxon>
        <taxon>Dikarya</taxon>
        <taxon>Ascomycota</taxon>
        <taxon>Pezizomycotina</taxon>
        <taxon>Dothideomycetes</taxon>
        <taxon>Pleosporomycetidae</taxon>
        <taxon>Pleosporales</taxon>
        <taxon>Lophiostomataceae</taxon>
        <taxon>Lophiostoma</taxon>
    </lineage>
</organism>
<dbReference type="OrthoDB" id="5421765at2759"/>
<evidence type="ECO:0000256" key="1">
    <source>
        <dbReference type="SAM" id="MobiDB-lite"/>
    </source>
</evidence>
<sequence>MGLTTTACDIPGRCTTITLSDQQSSASLPITSTPSSVITTITLTSFSNPAPTSSPEITTPTAAPESSLPSVSSAGTTNTDPTLFTSLASSASQAPDGTSAPLASASNSSKGVSTGAAAGIAIATAIIGAAIAFGIAFCLFKRRQKNARRAPTFDSVPEYVSPVEASKGLEMSHVPPPALSGASPPALIGGGTKGDINMADLSHSSDFLAGILPQAADDATVKERASMLFDQVQLHVENFYRDVHATMTSGVESELNKFQSGIVAMMRDSSRPTVPMKHALMTYVLRITSPEAGGKDRSIFPSSVVGVGHEGEFVRSQSLSPAYILYRRLASHLHTSLTSSPMSSPQMQSAIEKAAEHFSSTFFPWANPSYRDEDKDEHLAQVIANALDFNIWLYGQPFIYEFLWSDGMGRRGVVVAPGLKKVSDVRGRVERAGGGSRRGRGEGQVLLGAVVVPV</sequence>
<dbReference type="EMBL" id="MU004336">
    <property type="protein sequence ID" value="KAF2656423.1"/>
    <property type="molecule type" value="Genomic_DNA"/>
</dbReference>
<keyword evidence="2" id="KW-0472">Membrane</keyword>
<gene>
    <name evidence="3" type="ORF">K491DRAFT_691972</name>
</gene>
<keyword evidence="4" id="KW-1185">Reference proteome</keyword>
<dbReference type="Proteomes" id="UP000799324">
    <property type="component" value="Unassembled WGS sequence"/>
</dbReference>